<evidence type="ECO:0000313" key="3">
    <source>
        <dbReference type="EMBL" id="PKA38846.1"/>
    </source>
</evidence>
<comment type="caution">
    <text evidence="3">The sequence shown here is derived from an EMBL/GenBank/DDBJ whole genome shotgun (WGS) entry which is preliminary data.</text>
</comment>
<feature type="transmembrane region" description="Helical" evidence="1">
    <location>
        <begin position="297"/>
        <end position="318"/>
    </location>
</feature>
<name>A0A2N0CYB3_RHISU</name>
<dbReference type="PANTHER" id="PTHR40940">
    <property type="entry name" value="PROTEIN BATD-RELATED"/>
    <property type="match status" value="1"/>
</dbReference>
<keyword evidence="2" id="KW-0732">Signal</keyword>
<dbReference type="Proteomes" id="UP000232164">
    <property type="component" value="Unassembled WGS sequence"/>
</dbReference>
<evidence type="ECO:0000256" key="2">
    <source>
        <dbReference type="SAM" id="SignalP"/>
    </source>
</evidence>
<evidence type="ECO:0008006" key="5">
    <source>
        <dbReference type="Google" id="ProtNLM"/>
    </source>
</evidence>
<evidence type="ECO:0000313" key="4">
    <source>
        <dbReference type="Proteomes" id="UP000232164"/>
    </source>
</evidence>
<feature type="signal peptide" evidence="2">
    <location>
        <begin position="1"/>
        <end position="25"/>
    </location>
</feature>
<feature type="chain" id="PRO_5014624841" description="Oxygen tolerance protein BatD" evidence="2">
    <location>
        <begin position="26"/>
        <end position="448"/>
    </location>
</feature>
<dbReference type="STRING" id="1041146.GCA_000427985_04655"/>
<dbReference type="RefSeq" id="WP_100773331.1">
    <property type="nucleotide sequence ID" value="NZ_PIQN01000039.1"/>
</dbReference>
<dbReference type="PANTHER" id="PTHR40940:SF1">
    <property type="entry name" value="PROTEIN BATD"/>
    <property type="match status" value="1"/>
</dbReference>
<dbReference type="InterPro" id="IPR025738">
    <property type="entry name" value="BatD"/>
</dbReference>
<accession>A0A2N0CYB3</accession>
<sequence length="448" mass="48099">MSIWSRCVHLALLLWCVSVATPALTADPLARATLQSKGTLYVGQQVLVDVDMLVPNYFLQPPQFPAIDLPGAIVTLQDGRALNLNETIEGTSYSGIRRTYVITTQRDGEFTLPPAEITFGYAAVPGQTTQGKASLPPLRFTVKAAPGGATGGSGVVAAKLTITQDLDRDPKTLKAGDTLLRTITVRAEGLRAMMIPVPEFPVPQGIRTYRQDPVLSEETDRTGQPVAGVRKDVVQYLFQDTGQYELPAIELSWFDPATAATESASAPSLTVSVAATPAPVSSLAPPGPEPDASPFNWLLAGVTAAVALVTGVAIWLLAQGLTRLEEALESRRSESRDSEAALFRHVEQACHNGSPLEIAKTFDRWSRKAGVVPLRPWLVRFGDEETVKAFDAQQQALYGNAGPPHLSGDRLGSGIRKARSAWLIGADPKPSLWRGRILPQLNPSWDGG</sequence>
<reference evidence="3 4" key="1">
    <citation type="submission" date="2017-11" db="EMBL/GenBank/DDBJ databases">
        <authorList>
            <person name="Han C.G."/>
        </authorList>
    </citation>
    <scope>NUCLEOTIDE SEQUENCE [LARGE SCALE GENOMIC DNA]</scope>
    <source>
        <strain evidence="3 4">HCNT1</strain>
    </source>
</reference>
<gene>
    <name evidence="3" type="ORF">CWR43_35940</name>
</gene>
<keyword evidence="1" id="KW-1133">Transmembrane helix</keyword>
<keyword evidence="1" id="KW-0472">Membrane</keyword>
<dbReference type="EMBL" id="PIQN01000039">
    <property type="protein sequence ID" value="PKA38846.1"/>
    <property type="molecule type" value="Genomic_DNA"/>
</dbReference>
<dbReference type="AlphaFoldDB" id="A0A2N0CYB3"/>
<evidence type="ECO:0000256" key="1">
    <source>
        <dbReference type="SAM" id="Phobius"/>
    </source>
</evidence>
<proteinExistence type="predicted"/>
<protein>
    <recommendedName>
        <fullName evidence="5">Oxygen tolerance protein BatD</fullName>
    </recommendedName>
</protein>
<keyword evidence="1" id="KW-0812">Transmembrane</keyword>
<organism evidence="3 4">
    <name type="scientific">Rhizobium sullae</name>
    <name type="common">Rhizobium hedysari</name>
    <dbReference type="NCBI Taxonomy" id="50338"/>
    <lineage>
        <taxon>Bacteria</taxon>
        <taxon>Pseudomonadati</taxon>
        <taxon>Pseudomonadota</taxon>
        <taxon>Alphaproteobacteria</taxon>
        <taxon>Hyphomicrobiales</taxon>
        <taxon>Rhizobiaceae</taxon>
        <taxon>Rhizobium/Agrobacterium group</taxon>
        <taxon>Rhizobium</taxon>
    </lineage>
</organism>
<reference evidence="3 4" key="2">
    <citation type="submission" date="2017-12" db="EMBL/GenBank/DDBJ databases">
        <title>Genome sequence of Rhizobium sullae HCNT1 isolated from Sulla coronaria nodules and featuring peculiar denitrification phenotypes.</title>
        <authorList>
            <person name="De Diego-Diaz B."/>
            <person name="Treu L."/>
            <person name="Campanaro S."/>
            <person name="Da Silva Duarte V."/>
            <person name="Basaglia M."/>
            <person name="Favaro L."/>
            <person name="Casella S."/>
            <person name="Squartini A."/>
        </authorList>
    </citation>
    <scope>NUCLEOTIDE SEQUENCE [LARGE SCALE GENOMIC DNA]</scope>
    <source>
        <strain evidence="3 4">HCNT1</strain>
    </source>
</reference>